<proteinExistence type="predicted"/>
<dbReference type="InterPro" id="IPR050513">
    <property type="entry name" value="RavA_ATPases"/>
</dbReference>
<accession>A0ABT0U3V9</accession>
<keyword evidence="3" id="KW-1185">Reference proteome</keyword>
<dbReference type="CDD" id="cd00009">
    <property type="entry name" value="AAA"/>
    <property type="match status" value="1"/>
</dbReference>
<feature type="domain" description="AAA+ ATPase" evidence="1">
    <location>
        <begin position="45"/>
        <end position="182"/>
    </location>
</feature>
<reference evidence="2 3" key="1">
    <citation type="journal article" date="2022" name="Syst. Appl. Microbiol.">
        <title>Rhodopirellula aestuarii sp. nov., a novel member of the genus Rhodopirellula isolated from brackish sediments collected in the Tagus River estuary, Portugal.</title>
        <authorList>
            <person name="Vitorino I.R."/>
            <person name="Klimek D."/>
            <person name="Calusinska M."/>
            <person name="Lobo-da-Cunha A."/>
            <person name="Vasconcelos V."/>
            <person name="Lage O.M."/>
        </authorList>
    </citation>
    <scope>NUCLEOTIDE SEQUENCE [LARGE SCALE GENOMIC DNA]</scope>
    <source>
        <strain evidence="2 3">ICT_H3.1</strain>
    </source>
</reference>
<dbReference type="SMART" id="SM00382">
    <property type="entry name" value="AAA"/>
    <property type="match status" value="1"/>
</dbReference>
<dbReference type="Pfam" id="PF20030">
    <property type="entry name" value="bpMoxR"/>
    <property type="match status" value="1"/>
</dbReference>
<dbReference type="InterPro" id="IPR041538">
    <property type="entry name" value="RavA-like_AAA_lid"/>
</dbReference>
<dbReference type="PANTHER" id="PTHR32204:SF0">
    <property type="entry name" value="ATPASE RAVA"/>
    <property type="match status" value="1"/>
</dbReference>
<name>A0ABT0U3V9_9BACT</name>
<comment type="caution">
    <text evidence="2">The sequence shown here is derived from an EMBL/GenBank/DDBJ whole genome shotgun (WGS) entry which is preliminary data.</text>
</comment>
<sequence>MNHAIDPGEISQLAGKLRRDVLEPIKDRLIGKDEIVEVLGVALAAGENAFLLGPPGTGKSALINELAGRLHGRAFDYLLTRFTEPSELFGPFDLRRLRDGDLVTNTEGMLPEADFVFLDELLNANSAILNSLLLALNERVFRRGKERVRLPMLMTVGASNRLPEDDALAALFDRFLLRVRCDNVDTDRLSEVLSAGWKREQSDPPTPTLGIEDARRLQASVTQVDLSVMLPAYAKLISRLRTAGMELSDRRAVRLQKVVAASAVTCGRVHATVSDLWIMRYIWDTPDQEELLAAQLASVQAEFEPGRDDAAQTDSVELQQHPMADHDAKSGPDPEQLSRLLDRIASEPHAPASADALSLVAARLNWVQADTAREHLQTRVTELRQTIRPAYEATT</sequence>
<dbReference type="Gene3D" id="3.40.50.300">
    <property type="entry name" value="P-loop containing nucleotide triphosphate hydrolases"/>
    <property type="match status" value="1"/>
</dbReference>
<dbReference type="InterPro" id="IPR045427">
    <property type="entry name" value="MoxR"/>
</dbReference>
<dbReference type="PANTHER" id="PTHR32204">
    <property type="entry name" value="ATPASE RAVA"/>
    <property type="match status" value="1"/>
</dbReference>
<dbReference type="SUPFAM" id="SSF52540">
    <property type="entry name" value="P-loop containing nucleoside triphosphate hydrolases"/>
    <property type="match status" value="1"/>
</dbReference>
<dbReference type="Pfam" id="PF17868">
    <property type="entry name" value="AAA_lid_8"/>
    <property type="match status" value="1"/>
</dbReference>
<dbReference type="RefSeq" id="WP_250929242.1">
    <property type="nucleotide sequence ID" value="NZ_JAMQBK010000035.1"/>
</dbReference>
<evidence type="ECO:0000313" key="2">
    <source>
        <dbReference type="EMBL" id="MCM2371608.1"/>
    </source>
</evidence>
<organism evidence="2 3">
    <name type="scientific">Aporhodopirellula aestuarii</name>
    <dbReference type="NCBI Taxonomy" id="2950107"/>
    <lineage>
        <taxon>Bacteria</taxon>
        <taxon>Pseudomonadati</taxon>
        <taxon>Planctomycetota</taxon>
        <taxon>Planctomycetia</taxon>
        <taxon>Pirellulales</taxon>
        <taxon>Pirellulaceae</taxon>
        <taxon>Aporhodopirellula</taxon>
    </lineage>
</organism>
<dbReference type="EMBL" id="JAMQBK010000035">
    <property type="protein sequence ID" value="MCM2371608.1"/>
    <property type="molecule type" value="Genomic_DNA"/>
</dbReference>
<dbReference type="Proteomes" id="UP001202961">
    <property type="component" value="Unassembled WGS sequence"/>
</dbReference>
<evidence type="ECO:0000313" key="3">
    <source>
        <dbReference type="Proteomes" id="UP001202961"/>
    </source>
</evidence>
<dbReference type="InterPro" id="IPR003593">
    <property type="entry name" value="AAA+_ATPase"/>
</dbReference>
<gene>
    <name evidence="2" type="ORF">NB063_13435</name>
</gene>
<dbReference type="InterPro" id="IPR027417">
    <property type="entry name" value="P-loop_NTPase"/>
</dbReference>
<evidence type="ECO:0000259" key="1">
    <source>
        <dbReference type="SMART" id="SM00382"/>
    </source>
</evidence>
<protein>
    <submittedName>
        <fullName evidence="2">AAA family ATPase</fullName>
    </submittedName>
</protein>